<dbReference type="EMBL" id="JAATJV010449383">
    <property type="protein sequence ID" value="MBZ3891453.1"/>
    <property type="molecule type" value="Genomic_DNA"/>
</dbReference>
<proteinExistence type="predicted"/>
<dbReference type="GO" id="GO:0046872">
    <property type="term" value="F:metal ion binding"/>
    <property type="evidence" value="ECO:0007669"/>
    <property type="project" value="UniProtKB-KW"/>
</dbReference>
<comment type="caution">
    <text evidence="5">The sequence shown here is derived from an EMBL/GenBank/DDBJ whole genome shotgun (WGS) entry which is preliminary data.</text>
</comment>
<evidence type="ECO:0000256" key="3">
    <source>
        <dbReference type="ARBA" id="ARBA00023038"/>
    </source>
</evidence>
<keyword evidence="2" id="KW-0862">Zinc</keyword>
<dbReference type="InterPro" id="IPR042997">
    <property type="entry name" value="Fhl1"/>
</dbReference>
<keyword evidence="1" id="KW-0479">Metal-binding</keyword>
<dbReference type="GO" id="GO:0007517">
    <property type="term" value="P:muscle organ development"/>
    <property type="evidence" value="ECO:0007669"/>
    <property type="project" value="InterPro"/>
</dbReference>
<keyword evidence="6" id="KW-1185">Reference proteome</keyword>
<dbReference type="Proteomes" id="UP001166674">
    <property type="component" value="Unassembled WGS sequence"/>
</dbReference>
<dbReference type="Gene3D" id="2.10.110.10">
    <property type="entry name" value="Cysteine Rich Protein"/>
    <property type="match status" value="1"/>
</dbReference>
<evidence type="ECO:0000256" key="2">
    <source>
        <dbReference type="ARBA" id="ARBA00022833"/>
    </source>
</evidence>
<dbReference type="AlphaFoldDB" id="A0AA41NJ91"/>
<feature type="domain" description="LIM zinc-binding" evidence="4">
    <location>
        <begin position="53"/>
        <end position="86"/>
    </location>
</feature>
<keyword evidence="3" id="KW-0440">LIM domain</keyword>
<evidence type="ECO:0000313" key="6">
    <source>
        <dbReference type="Proteomes" id="UP001166674"/>
    </source>
</evidence>
<dbReference type="PANTHER" id="PTHR47029:SF2">
    <property type="entry name" value="FOUR AND A HALF LIM DOMAINS PROTEIN 1"/>
    <property type="match status" value="1"/>
</dbReference>
<evidence type="ECO:0000259" key="4">
    <source>
        <dbReference type="Pfam" id="PF00412"/>
    </source>
</evidence>
<dbReference type="PANTHER" id="PTHR47029">
    <property type="entry name" value="FOUR AND A HALF LIM DOMAINS PROTEIN 1"/>
    <property type="match status" value="1"/>
</dbReference>
<sequence>METAARVSIPRQQEEAVPNGIQPLPITSCSPLIQCEVPPAIRRLERGVQGDHDCFTCSACKQVIRTGSFFPKGEDFYCMTCHEAKFAKHCVKCKKAITTGGIIYQDQPWNAEYFVC</sequence>
<gene>
    <name evidence="5" type="ORF">SUZIE_213035</name>
</gene>
<dbReference type="InterPro" id="IPR001781">
    <property type="entry name" value="Znf_LIM"/>
</dbReference>
<dbReference type="GO" id="GO:0044325">
    <property type="term" value="F:transmembrane transporter binding"/>
    <property type="evidence" value="ECO:0007669"/>
    <property type="project" value="TreeGrafter"/>
</dbReference>
<accession>A0AA41NJ91</accession>
<evidence type="ECO:0000256" key="1">
    <source>
        <dbReference type="ARBA" id="ARBA00022723"/>
    </source>
</evidence>
<dbReference type="Pfam" id="PF00412">
    <property type="entry name" value="LIM"/>
    <property type="match status" value="1"/>
</dbReference>
<dbReference type="SUPFAM" id="SSF57716">
    <property type="entry name" value="Glucocorticoid receptor-like (DNA-binding domain)"/>
    <property type="match status" value="1"/>
</dbReference>
<evidence type="ECO:0000313" key="5">
    <source>
        <dbReference type="EMBL" id="MBZ3891453.1"/>
    </source>
</evidence>
<organism evidence="5 6">
    <name type="scientific">Sciurus carolinensis</name>
    <name type="common">Eastern gray squirrel</name>
    <dbReference type="NCBI Taxonomy" id="30640"/>
    <lineage>
        <taxon>Eukaryota</taxon>
        <taxon>Metazoa</taxon>
        <taxon>Chordata</taxon>
        <taxon>Craniata</taxon>
        <taxon>Vertebrata</taxon>
        <taxon>Euteleostomi</taxon>
        <taxon>Mammalia</taxon>
        <taxon>Eutheria</taxon>
        <taxon>Euarchontoglires</taxon>
        <taxon>Glires</taxon>
        <taxon>Rodentia</taxon>
        <taxon>Sciuromorpha</taxon>
        <taxon>Sciuridae</taxon>
        <taxon>Sciurinae</taxon>
        <taxon>Sciurini</taxon>
        <taxon>Sciurus</taxon>
    </lineage>
</organism>
<protein>
    <submittedName>
        <fullName evidence="5">Four and a half LIM domains protein 1</fullName>
    </submittedName>
</protein>
<reference evidence="5" key="1">
    <citation type="submission" date="2020-03" db="EMBL/GenBank/DDBJ databases">
        <title>Studies in the Genomics of Life Span.</title>
        <authorList>
            <person name="Glass D."/>
        </authorList>
    </citation>
    <scope>NUCLEOTIDE SEQUENCE</scope>
    <source>
        <strain evidence="5">SUZIE</strain>
        <tissue evidence="5">Muscle</tissue>
    </source>
</reference>
<name>A0AA41NJ91_SCICA</name>